<accession>A0ABR3CFN3</accession>
<feature type="compositionally biased region" description="Polar residues" evidence="1">
    <location>
        <begin position="737"/>
        <end position="749"/>
    </location>
</feature>
<feature type="compositionally biased region" description="Polar residues" evidence="1">
    <location>
        <begin position="199"/>
        <end position="210"/>
    </location>
</feature>
<feature type="region of interest" description="Disordered" evidence="1">
    <location>
        <begin position="533"/>
        <end position="578"/>
    </location>
</feature>
<evidence type="ECO:0000313" key="3">
    <source>
        <dbReference type="Proteomes" id="UP001430584"/>
    </source>
</evidence>
<feature type="compositionally biased region" description="Basic and acidic residues" evidence="1">
    <location>
        <begin position="228"/>
        <end position="240"/>
    </location>
</feature>
<feature type="compositionally biased region" description="Basic and acidic residues" evidence="1">
    <location>
        <begin position="186"/>
        <end position="197"/>
    </location>
</feature>
<dbReference type="Proteomes" id="UP001430584">
    <property type="component" value="Unassembled WGS sequence"/>
</dbReference>
<dbReference type="RefSeq" id="XP_066631293.1">
    <property type="nucleotide sequence ID" value="XM_066778856.1"/>
</dbReference>
<feature type="compositionally biased region" description="Polar residues" evidence="1">
    <location>
        <begin position="260"/>
        <end position="279"/>
    </location>
</feature>
<keyword evidence="3" id="KW-1185">Reference proteome</keyword>
<evidence type="ECO:0000256" key="1">
    <source>
        <dbReference type="SAM" id="MobiDB-lite"/>
    </source>
</evidence>
<dbReference type="GeneID" id="92011522"/>
<feature type="compositionally biased region" description="Basic and acidic residues" evidence="1">
    <location>
        <begin position="931"/>
        <end position="941"/>
    </location>
</feature>
<feature type="compositionally biased region" description="Low complexity" evidence="1">
    <location>
        <begin position="345"/>
        <end position="355"/>
    </location>
</feature>
<reference evidence="2 3" key="1">
    <citation type="submission" date="2024-02" db="EMBL/GenBank/DDBJ databases">
        <title>De novo assembly and annotation of 12 fungi associated with fruit tree decline syndrome in Ontario, Canada.</title>
        <authorList>
            <person name="Sulman M."/>
            <person name="Ellouze W."/>
            <person name="Ilyukhin E."/>
        </authorList>
    </citation>
    <scope>NUCLEOTIDE SEQUENCE [LARGE SCALE GENOMIC DNA]</scope>
    <source>
        <strain evidence="2 3">FDS-637</strain>
    </source>
</reference>
<feature type="compositionally biased region" description="Basic and acidic residues" evidence="1">
    <location>
        <begin position="127"/>
        <end position="137"/>
    </location>
</feature>
<evidence type="ECO:0000313" key="2">
    <source>
        <dbReference type="EMBL" id="KAL0258264.1"/>
    </source>
</evidence>
<comment type="caution">
    <text evidence="2">The sequence shown here is derived from an EMBL/GenBank/DDBJ whole genome shotgun (WGS) entry which is preliminary data.</text>
</comment>
<feature type="region of interest" description="Disordered" evidence="1">
    <location>
        <begin position="599"/>
        <end position="1015"/>
    </location>
</feature>
<name>A0ABR3CFN3_9PEZI</name>
<protein>
    <submittedName>
        <fullName evidence="2">Uncharacterized protein</fullName>
    </submittedName>
</protein>
<organism evidence="2 3">
    <name type="scientific">Diplodia seriata</name>
    <dbReference type="NCBI Taxonomy" id="420778"/>
    <lineage>
        <taxon>Eukaryota</taxon>
        <taxon>Fungi</taxon>
        <taxon>Dikarya</taxon>
        <taxon>Ascomycota</taxon>
        <taxon>Pezizomycotina</taxon>
        <taxon>Dothideomycetes</taxon>
        <taxon>Dothideomycetes incertae sedis</taxon>
        <taxon>Botryosphaeriales</taxon>
        <taxon>Botryosphaeriaceae</taxon>
        <taxon>Diplodia</taxon>
    </lineage>
</organism>
<feature type="region of interest" description="Disordered" evidence="1">
    <location>
        <begin position="431"/>
        <end position="500"/>
    </location>
</feature>
<proteinExistence type="predicted"/>
<feature type="compositionally biased region" description="Acidic residues" evidence="1">
    <location>
        <begin position="829"/>
        <end position="842"/>
    </location>
</feature>
<feature type="compositionally biased region" description="Low complexity" evidence="1">
    <location>
        <begin position="651"/>
        <end position="661"/>
    </location>
</feature>
<feature type="compositionally biased region" description="Low complexity" evidence="1">
    <location>
        <begin position="622"/>
        <end position="633"/>
    </location>
</feature>
<feature type="compositionally biased region" description="Polar residues" evidence="1">
    <location>
        <begin position="99"/>
        <end position="108"/>
    </location>
</feature>
<feature type="compositionally biased region" description="Basic and acidic residues" evidence="1">
    <location>
        <begin position="452"/>
        <end position="467"/>
    </location>
</feature>
<feature type="compositionally biased region" description="Basic residues" evidence="1">
    <location>
        <begin position="998"/>
        <end position="1015"/>
    </location>
</feature>
<gene>
    <name evidence="2" type="ORF">SLS55_007437</name>
</gene>
<feature type="compositionally biased region" description="Basic and acidic residues" evidence="1">
    <location>
        <begin position="17"/>
        <end position="28"/>
    </location>
</feature>
<feature type="region of interest" description="Disordered" evidence="1">
    <location>
        <begin position="1"/>
        <end position="415"/>
    </location>
</feature>
<feature type="compositionally biased region" description="Low complexity" evidence="1">
    <location>
        <begin position="685"/>
        <end position="726"/>
    </location>
</feature>
<dbReference type="EMBL" id="JAJVCZ030000007">
    <property type="protein sequence ID" value="KAL0258264.1"/>
    <property type="molecule type" value="Genomic_DNA"/>
</dbReference>
<sequence length="1015" mass="107531">MSKEQEQRTASPQNEQRLGRDADSEKLKPGTGRAKGHERQSSLSPARSAHFAPTAVDISTGVKHQPPPRSISPAKSALKHSPSSSIRTGSPVAPHATGRAQSDISSDAGSYDGYKPSPRKKKGVRVSFEENITREEDSPSSPSSPAGLESSRWSGRTLQGMDDDLDDIMKPRPELPSFGSIRRERRPVGEEIAEKVTETIPSMSNSTSTMAEPLEASSDHAVGGVFARDLENKRRAKDGNDPLAPEVTSVHGTGYDSDDTASSMDESETASNHESTANGVGSGGNNLPAIPEKKSAEASPALDVPPVPQIAVQPATPGTDAENQEPPFEMPGGWSDLEDGSGDESLAATTASLASQEHSDTTDPAYGGQFQVFSAKDLQPVMSHQSSMDRYLNHSADEGSDDDSENSSIYSDAAEDLSELEGGFASLDAIVESPVIRPPSEIESASPPESPIADKQEQQLSHPEEKSAATPSPIDTKRVEQTDKPVSGKPKSKPKATAKAAALEYDAAPILKAPKPKKKATVVPEPVLVAAGPARKAAPLPHAREAPQPKKPALRTSMRTGRPATEQDGASVPPVRKSMRTSMRDAPAGLAIARYSEPAVVEAREPKGALQKRNIPLASTKAAPAPNRRSAPAGIPATSNRVSNMPALGRSLSNDSDASDSSFKRQRRASPSYAEGRYSMRRSMRSGPSPRSHAPAAAAPTLRAAPPTAAAAPRSSRLSIRSLSPTGSLFGKRKPMINNQEASYPTLRTQGPPPAKPSRFSKGKASDKDSPKLGSSRFQSRYEDSSDDEDGGRLPTFRSRFADSDDEDDVTDLPSGLRPVRGIPRRADDDGDSTELEDELSDTEGPSSPPQKAKGAAVATNGNTNGATAELKSSLREGKSATDVPVSPIRKEKRGFFGLGKKRRDSADVPPKTPPETAAPGAASSPRAKLQRRDSHGRRTSESWPLPPAIPDEDPSTAAGRPTTSDGSPTRPRLSKRQSTGGETAESEPAGNVAIGRSGKKKKFPMLRKAFRLKD</sequence>
<feature type="compositionally biased region" description="Low complexity" evidence="1">
    <location>
        <begin position="852"/>
        <end position="869"/>
    </location>
</feature>
<feature type="compositionally biased region" description="Low complexity" evidence="1">
    <location>
        <begin position="438"/>
        <end position="451"/>
    </location>
</feature>